<evidence type="ECO:0000313" key="1">
    <source>
        <dbReference type="EMBL" id="CAB4773140.1"/>
    </source>
</evidence>
<protein>
    <submittedName>
        <fullName evidence="1">Unannotated protein</fullName>
    </submittedName>
</protein>
<sequence>MVARHQNERPNIDAHCVERHDHHGKTLVLGQRRIGAQHAHTERGVVGGGGPHLLPVDDELVTVAHCSGGEPGHIAARAGLAEHLAPDLFALQHARHVGEPLRLGTVFEQDRYAHADGDRVEPGGQPVLDRLLVEDLEVVVGEPRSAVNPGHGESGKSGIEQPRLEVDAHFARDVRRDLAEIDALGRVGCEERGRIRTKCNVIGWCGHRRTRCHVVHREPLGRGGAVVPFTWAPYHSTHHSWIGVSTARRM</sequence>
<gene>
    <name evidence="1" type="ORF">UFOPK2754_03208</name>
</gene>
<dbReference type="EMBL" id="CAEZYR010000199">
    <property type="protein sequence ID" value="CAB4773140.1"/>
    <property type="molecule type" value="Genomic_DNA"/>
</dbReference>
<dbReference type="AlphaFoldDB" id="A0A6J6VM50"/>
<accession>A0A6J6VM50</accession>
<proteinExistence type="predicted"/>
<reference evidence="1" key="1">
    <citation type="submission" date="2020-05" db="EMBL/GenBank/DDBJ databases">
        <authorList>
            <person name="Chiriac C."/>
            <person name="Salcher M."/>
            <person name="Ghai R."/>
            <person name="Kavagutti S V."/>
        </authorList>
    </citation>
    <scope>NUCLEOTIDE SEQUENCE</scope>
</reference>
<organism evidence="1">
    <name type="scientific">freshwater metagenome</name>
    <dbReference type="NCBI Taxonomy" id="449393"/>
    <lineage>
        <taxon>unclassified sequences</taxon>
        <taxon>metagenomes</taxon>
        <taxon>ecological metagenomes</taxon>
    </lineage>
</organism>
<name>A0A6J6VM50_9ZZZZ</name>